<keyword evidence="3" id="KW-0378">Hydrolase</keyword>
<evidence type="ECO:0000313" key="6">
    <source>
        <dbReference type="EMBL" id="HJC64814.1"/>
    </source>
</evidence>
<keyword evidence="2" id="KW-0479">Metal-binding</keyword>
<evidence type="ECO:0000256" key="5">
    <source>
        <dbReference type="ARBA" id="ARBA00024029"/>
    </source>
</evidence>
<dbReference type="InterPro" id="IPR003785">
    <property type="entry name" value="Creatininase/forma_Hydrolase"/>
</dbReference>
<evidence type="ECO:0000256" key="2">
    <source>
        <dbReference type="ARBA" id="ARBA00022723"/>
    </source>
</evidence>
<dbReference type="SUPFAM" id="SSF102215">
    <property type="entry name" value="Creatininase"/>
    <property type="match status" value="1"/>
</dbReference>
<evidence type="ECO:0000256" key="3">
    <source>
        <dbReference type="ARBA" id="ARBA00022801"/>
    </source>
</evidence>
<sequence length="250" mass="28076">MKKYWDKRKSAEFQAVSEKDIAVIVVGSCEQHAKHLPTGTDNFLGWKIAETAAGISRKNVYLLPIVSYGFSAHHMDFPGTITLKQKTLVHLLEDIAESVLKTGIRNLVFLISHGGNSAAVQTAVNDLGERNDSGCFVMLRYWDFMREFMEKIRDTELGGIGHAGEMETSLMKAVCPDLVGKDTEGYQLARGNEWNHPDMFAANKVTVYKNFKEISPWGNVGVPDTASKEKGEKILNYVTKEIARFFDEYF</sequence>
<organism evidence="6 7">
    <name type="scientific">Candidatus Blautia merdavium</name>
    <dbReference type="NCBI Taxonomy" id="2838494"/>
    <lineage>
        <taxon>Bacteria</taxon>
        <taxon>Bacillati</taxon>
        <taxon>Bacillota</taxon>
        <taxon>Clostridia</taxon>
        <taxon>Lachnospirales</taxon>
        <taxon>Lachnospiraceae</taxon>
        <taxon>Blautia</taxon>
    </lineage>
</organism>
<gene>
    <name evidence="6" type="ORF">H9753_14565</name>
</gene>
<dbReference type="GO" id="GO:0009231">
    <property type="term" value="P:riboflavin biosynthetic process"/>
    <property type="evidence" value="ECO:0007669"/>
    <property type="project" value="TreeGrafter"/>
</dbReference>
<dbReference type="AlphaFoldDB" id="A0A9D2PPP4"/>
<proteinExistence type="inferred from homology"/>
<accession>A0A9D2PPP4</accession>
<dbReference type="Pfam" id="PF02633">
    <property type="entry name" value="Creatininase"/>
    <property type="match status" value="1"/>
</dbReference>
<reference evidence="6" key="1">
    <citation type="journal article" date="2021" name="PeerJ">
        <title>Extensive microbial diversity within the chicken gut microbiome revealed by metagenomics and culture.</title>
        <authorList>
            <person name="Gilroy R."/>
            <person name="Ravi A."/>
            <person name="Getino M."/>
            <person name="Pursley I."/>
            <person name="Horton D.L."/>
            <person name="Alikhan N.F."/>
            <person name="Baker D."/>
            <person name="Gharbi K."/>
            <person name="Hall N."/>
            <person name="Watson M."/>
            <person name="Adriaenssens E.M."/>
            <person name="Foster-Nyarko E."/>
            <person name="Jarju S."/>
            <person name="Secka A."/>
            <person name="Antonio M."/>
            <person name="Oren A."/>
            <person name="Chaudhuri R.R."/>
            <person name="La Ragione R."/>
            <person name="Hildebrand F."/>
            <person name="Pallen M.J."/>
        </authorList>
    </citation>
    <scope>NUCLEOTIDE SEQUENCE</scope>
    <source>
        <strain evidence="6">ChiBcec2-3848</strain>
    </source>
</reference>
<dbReference type="PANTHER" id="PTHR35005:SF1">
    <property type="entry name" value="2-AMINO-5-FORMYLAMINO-6-RIBOSYLAMINOPYRIMIDIN-4(3H)-ONE 5'-MONOPHOSPHATE DEFORMYLASE"/>
    <property type="match status" value="1"/>
</dbReference>
<comment type="similarity">
    <text evidence="5">Belongs to the creatininase superfamily.</text>
</comment>
<protein>
    <submittedName>
        <fullName evidence="6">Creatininase family protein</fullName>
    </submittedName>
</protein>
<dbReference type="PANTHER" id="PTHR35005">
    <property type="entry name" value="3-DEHYDRO-SCYLLO-INOSOSE HYDROLASE"/>
    <property type="match status" value="1"/>
</dbReference>
<dbReference type="EMBL" id="DWVZ01000206">
    <property type="protein sequence ID" value="HJC64814.1"/>
    <property type="molecule type" value="Genomic_DNA"/>
</dbReference>
<name>A0A9D2PPP4_9FIRM</name>
<dbReference type="Proteomes" id="UP000823886">
    <property type="component" value="Unassembled WGS sequence"/>
</dbReference>
<reference evidence="6" key="2">
    <citation type="submission" date="2021-04" db="EMBL/GenBank/DDBJ databases">
        <authorList>
            <person name="Gilroy R."/>
        </authorList>
    </citation>
    <scope>NUCLEOTIDE SEQUENCE</scope>
    <source>
        <strain evidence="6">ChiBcec2-3848</strain>
    </source>
</reference>
<evidence type="ECO:0000256" key="1">
    <source>
        <dbReference type="ARBA" id="ARBA00001947"/>
    </source>
</evidence>
<keyword evidence="4" id="KW-0862">Zinc</keyword>
<dbReference type="InterPro" id="IPR024087">
    <property type="entry name" value="Creatininase-like_sf"/>
</dbReference>
<evidence type="ECO:0000256" key="4">
    <source>
        <dbReference type="ARBA" id="ARBA00022833"/>
    </source>
</evidence>
<dbReference type="GO" id="GO:0046872">
    <property type="term" value="F:metal ion binding"/>
    <property type="evidence" value="ECO:0007669"/>
    <property type="project" value="UniProtKB-KW"/>
</dbReference>
<comment type="caution">
    <text evidence="6">The sequence shown here is derived from an EMBL/GenBank/DDBJ whole genome shotgun (WGS) entry which is preliminary data.</text>
</comment>
<dbReference type="Gene3D" id="3.40.50.10310">
    <property type="entry name" value="Creatininase"/>
    <property type="match status" value="1"/>
</dbReference>
<comment type="cofactor">
    <cofactor evidence="1">
        <name>Zn(2+)</name>
        <dbReference type="ChEBI" id="CHEBI:29105"/>
    </cofactor>
</comment>
<evidence type="ECO:0000313" key="7">
    <source>
        <dbReference type="Proteomes" id="UP000823886"/>
    </source>
</evidence>
<dbReference type="GO" id="GO:0016811">
    <property type="term" value="F:hydrolase activity, acting on carbon-nitrogen (but not peptide) bonds, in linear amides"/>
    <property type="evidence" value="ECO:0007669"/>
    <property type="project" value="TreeGrafter"/>
</dbReference>